<dbReference type="EMBL" id="VSSQ01066536">
    <property type="protein sequence ID" value="MPN19053.1"/>
    <property type="molecule type" value="Genomic_DNA"/>
</dbReference>
<evidence type="ECO:0000313" key="1">
    <source>
        <dbReference type="EMBL" id="MPN19053.1"/>
    </source>
</evidence>
<dbReference type="AlphaFoldDB" id="A0A645G4V1"/>
<reference evidence="1" key="1">
    <citation type="submission" date="2019-08" db="EMBL/GenBank/DDBJ databases">
        <authorList>
            <person name="Kucharzyk K."/>
            <person name="Murdoch R.W."/>
            <person name="Higgins S."/>
            <person name="Loffler F."/>
        </authorList>
    </citation>
    <scope>NUCLEOTIDE SEQUENCE</scope>
</reference>
<accession>A0A645G4V1</accession>
<organism evidence="1">
    <name type="scientific">bioreactor metagenome</name>
    <dbReference type="NCBI Taxonomy" id="1076179"/>
    <lineage>
        <taxon>unclassified sequences</taxon>
        <taxon>metagenomes</taxon>
        <taxon>ecological metagenomes</taxon>
    </lineage>
</organism>
<proteinExistence type="predicted"/>
<gene>
    <name evidence="1" type="ORF">SDC9_166419</name>
</gene>
<name>A0A645G4V1_9ZZZZ</name>
<protein>
    <submittedName>
        <fullName evidence="1">Uncharacterized protein</fullName>
    </submittedName>
</protein>
<comment type="caution">
    <text evidence="1">The sequence shown here is derived from an EMBL/GenBank/DDBJ whole genome shotgun (WGS) entry which is preliminary data.</text>
</comment>
<sequence length="81" mass="8095">MLDDEPPVGFGLDHLDDFIDGVGLLVVGGRRNVGPLKRIDLVVRRGCGGGGAAGRGCGGGGCRAAAAAGEQDAEDTSQCQN</sequence>